<dbReference type="SUPFAM" id="SSF54593">
    <property type="entry name" value="Glyoxalase/Bleomycin resistance protein/Dihydroxybiphenyl dioxygenase"/>
    <property type="match status" value="1"/>
</dbReference>
<gene>
    <name evidence="4" type="ORF">SAMN06296036_12315</name>
</gene>
<evidence type="ECO:0000313" key="5">
    <source>
        <dbReference type="Proteomes" id="UP000192907"/>
    </source>
</evidence>
<dbReference type="InterPro" id="IPR037523">
    <property type="entry name" value="VOC_core"/>
</dbReference>
<dbReference type="GO" id="GO:0046491">
    <property type="term" value="P:L-methylmalonyl-CoA metabolic process"/>
    <property type="evidence" value="ECO:0007669"/>
    <property type="project" value="TreeGrafter"/>
</dbReference>
<dbReference type="PANTHER" id="PTHR43048">
    <property type="entry name" value="METHYLMALONYL-COA EPIMERASE"/>
    <property type="match status" value="1"/>
</dbReference>
<name>A0A1Y6CID7_9BACT</name>
<feature type="domain" description="VOC" evidence="3">
    <location>
        <begin position="5"/>
        <end position="140"/>
    </location>
</feature>
<dbReference type="GO" id="GO:0004493">
    <property type="term" value="F:methylmalonyl-CoA epimerase activity"/>
    <property type="evidence" value="ECO:0007669"/>
    <property type="project" value="TreeGrafter"/>
</dbReference>
<dbReference type="InterPro" id="IPR017515">
    <property type="entry name" value="MeMalonyl-CoA_epimerase"/>
</dbReference>
<evidence type="ECO:0000313" key="4">
    <source>
        <dbReference type="EMBL" id="SMF66221.1"/>
    </source>
</evidence>
<dbReference type="CDD" id="cd07249">
    <property type="entry name" value="MMCE"/>
    <property type="match status" value="1"/>
</dbReference>
<protein>
    <submittedName>
        <fullName evidence="4">Methylmalonyl-CoA epimerase</fullName>
    </submittedName>
</protein>
<proteinExistence type="inferred from homology"/>
<dbReference type="AlphaFoldDB" id="A0A1Y6CID7"/>
<dbReference type="STRING" id="1513793.SAMN06296036_12315"/>
<evidence type="ECO:0000259" key="3">
    <source>
        <dbReference type="PROSITE" id="PS51819"/>
    </source>
</evidence>
<dbReference type="GO" id="GO:0046872">
    <property type="term" value="F:metal ion binding"/>
    <property type="evidence" value="ECO:0007669"/>
    <property type="project" value="UniProtKB-KW"/>
</dbReference>
<keyword evidence="2" id="KW-0479">Metal-binding</keyword>
<organism evidence="4 5">
    <name type="scientific">Pseudobacteriovorax antillogorgiicola</name>
    <dbReference type="NCBI Taxonomy" id="1513793"/>
    <lineage>
        <taxon>Bacteria</taxon>
        <taxon>Pseudomonadati</taxon>
        <taxon>Bdellovibrionota</taxon>
        <taxon>Oligoflexia</taxon>
        <taxon>Oligoflexales</taxon>
        <taxon>Pseudobacteriovoracaceae</taxon>
        <taxon>Pseudobacteriovorax</taxon>
    </lineage>
</organism>
<sequence>MKILGISHIGIAAKDPGRAAWFFKEVLDLPWHGDELVKEQKTNTMMFGSANGAATSDSRLEILENEEGQDGPIKKYLEIRGGGIHHLALQVDDIELAIAKMKEHQIQMIDEVPRGGAHKTRIAFVHPRATGGILLELVQETHG</sequence>
<dbReference type="RefSeq" id="WP_132323561.1">
    <property type="nucleotide sequence ID" value="NZ_FWZT01000023.1"/>
</dbReference>
<dbReference type="OrthoDB" id="332982at2"/>
<dbReference type="PROSITE" id="PS51819">
    <property type="entry name" value="VOC"/>
    <property type="match status" value="1"/>
</dbReference>
<dbReference type="InterPro" id="IPR051785">
    <property type="entry name" value="MMCE/EMCE_epimerase"/>
</dbReference>
<accession>A0A1Y6CID7</accession>
<dbReference type="EMBL" id="FWZT01000023">
    <property type="protein sequence ID" value="SMF66221.1"/>
    <property type="molecule type" value="Genomic_DNA"/>
</dbReference>
<reference evidence="5" key="1">
    <citation type="submission" date="2017-04" db="EMBL/GenBank/DDBJ databases">
        <authorList>
            <person name="Varghese N."/>
            <person name="Submissions S."/>
        </authorList>
    </citation>
    <scope>NUCLEOTIDE SEQUENCE [LARGE SCALE GENOMIC DNA]</scope>
    <source>
        <strain evidence="5">RKEM611</strain>
    </source>
</reference>
<keyword evidence="5" id="KW-1185">Reference proteome</keyword>
<evidence type="ECO:0000256" key="1">
    <source>
        <dbReference type="ARBA" id="ARBA00009308"/>
    </source>
</evidence>
<dbReference type="InterPro" id="IPR029068">
    <property type="entry name" value="Glyas_Bleomycin-R_OHBP_Dase"/>
</dbReference>
<comment type="similarity">
    <text evidence="1">Belongs to the methylmalonyl-CoA epimerase family.</text>
</comment>
<evidence type="ECO:0000256" key="2">
    <source>
        <dbReference type="ARBA" id="ARBA00022723"/>
    </source>
</evidence>
<dbReference type="Gene3D" id="3.10.180.10">
    <property type="entry name" value="2,3-Dihydroxybiphenyl 1,2-Dioxygenase, domain 1"/>
    <property type="match status" value="1"/>
</dbReference>
<dbReference type="Pfam" id="PF13669">
    <property type="entry name" value="Glyoxalase_4"/>
    <property type="match status" value="1"/>
</dbReference>
<dbReference type="PANTHER" id="PTHR43048:SF3">
    <property type="entry name" value="METHYLMALONYL-COA EPIMERASE, MITOCHONDRIAL"/>
    <property type="match status" value="1"/>
</dbReference>
<dbReference type="Proteomes" id="UP000192907">
    <property type="component" value="Unassembled WGS sequence"/>
</dbReference>